<dbReference type="Pfam" id="PF07993">
    <property type="entry name" value="NAD_binding_4"/>
    <property type="match status" value="1"/>
</dbReference>
<evidence type="ECO:0000259" key="2">
    <source>
        <dbReference type="Pfam" id="PF07993"/>
    </source>
</evidence>
<dbReference type="GO" id="GO:0010345">
    <property type="term" value="P:suberin biosynthetic process"/>
    <property type="evidence" value="ECO:0007669"/>
    <property type="project" value="TreeGrafter"/>
</dbReference>
<keyword evidence="4" id="KW-1185">Reference proteome</keyword>
<organism evidence="3 4">
    <name type="scientific">Arachis hypogaea</name>
    <name type="common">Peanut</name>
    <dbReference type="NCBI Taxonomy" id="3818"/>
    <lineage>
        <taxon>Eukaryota</taxon>
        <taxon>Viridiplantae</taxon>
        <taxon>Streptophyta</taxon>
        <taxon>Embryophyta</taxon>
        <taxon>Tracheophyta</taxon>
        <taxon>Spermatophyta</taxon>
        <taxon>Magnoliopsida</taxon>
        <taxon>eudicotyledons</taxon>
        <taxon>Gunneridae</taxon>
        <taxon>Pentapetalae</taxon>
        <taxon>rosids</taxon>
        <taxon>fabids</taxon>
        <taxon>Fabales</taxon>
        <taxon>Fabaceae</taxon>
        <taxon>Papilionoideae</taxon>
        <taxon>50 kb inversion clade</taxon>
        <taxon>dalbergioids sensu lato</taxon>
        <taxon>Dalbergieae</taxon>
        <taxon>Pterocarpus clade</taxon>
        <taxon>Arachis</taxon>
    </lineage>
</organism>
<keyword evidence="1" id="KW-0443">Lipid metabolism</keyword>
<dbReference type="GO" id="GO:0080019">
    <property type="term" value="F:alcohol-forming very long-chain fatty acyl-CoA reductase activity"/>
    <property type="evidence" value="ECO:0007669"/>
    <property type="project" value="InterPro"/>
</dbReference>
<dbReference type="Gene3D" id="3.40.50.720">
    <property type="entry name" value="NAD(P)-binding Rossmann-like Domain"/>
    <property type="match status" value="1"/>
</dbReference>
<dbReference type="InterPro" id="IPR013120">
    <property type="entry name" value="FAR_NAD-bd"/>
</dbReference>
<keyword evidence="1" id="KW-0521">NADP</keyword>
<dbReference type="PANTHER" id="PTHR11011:SF84">
    <property type="entry name" value="ACYL-COA REDUCTASE-LIKE PROTEIN, PUTATIVE-RELATED"/>
    <property type="match status" value="1"/>
</dbReference>
<dbReference type="EMBL" id="SDMP01000008">
    <property type="protein sequence ID" value="RYR43047.1"/>
    <property type="molecule type" value="Genomic_DNA"/>
</dbReference>
<keyword evidence="1" id="KW-0444">Lipid biosynthesis</keyword>
<reference evidence="3 4" key="1">
    <citation type="submission" date="2019-01" db="EMBL/GenBank/DDBJ databases">
        <title>Sequencing of cultivated peanut Arachis hypogaea provides insights into genome evolution and oil improvement.</title>
        <authorList>
            <person name="Chen X."/>
        </authorList>
    </citation>
    <scope>NUCLEOTIDE SEQUENCE [LARGE SCALE GENOMIC DNA]</scope>
    <source>
        <strain evidence="4">cv. Fuhuasheng</strain>
        <tissue evidence="3">Leaves</tissue>
    </source>
</reference>
<comment type="function">
    <text evidence="1">Catalyzes the reduction of fatty acyl-CoA to fatty alcohols.</text>
</comment>
<accession>A0A445BWF1</accession>
<dbReference type="GO" id="GO:0035336">
    <property type="term" value="P:long-chain fatty-acyl-CoA metabolic process"/>
    <property type="evidence" value="ECO:0007669"/>
    <property type="project" value="TreeGrafter"/>
</dbReference>
<dbReference type="STRING" id="3818.A0A445BWF1"/>
<comment type="catalytic activity">
    <reaction evidence="1">
        <text>a long-chain fatty acyl-CoA + 2 NADPH + 2 H(+) = a long-chain primary fatty alcohol + 2 NADP(+) + CoA</text>
        <dbReference type="Rhea" id="RHEA:52716"/>
        <dbReference type="ChEBI" id="CHEBI:15378"/>
        <dbReference type="ChEBI" id="CHEBI:57287"/>
        <dbReference type="ChEBI" id="CHEBI:57783"/>
        <dbReference type="ChEBI" id="CHEBI:58349"/>
        <dbReference type="ChEBI" id="CHEBI:77396"/>
        <dbReference type="ChEBI" id="CHEBI:83139"/>
        <dbReference type="EC" id="1.2.1.84"/>
    </reaction>
</comment>
<dbReference type="PANTHER" id="PTHR11011">
    <property type="entry name" value="MALE STERILITY PROTEIN 2-RELATED"/>
    <property type="match status" value="1"/>
</dbReference>
<evidence type="ECO:0000313" key="4">
    <source>
        <dbReference type="Proteomes" id="UP000289738"/>
    </source>
</evidence>
<evidence type="ECO:0000313" key="3">
    <source>
        <dbReference type="EMBL" id="RYR43047.1"/>
    </source>
</evidence>
<dbReference type="AlphaFoldDB" id="A0A445BWF1"/>
<protein>
    <recommendedName>
        <fullName evidence="1">Fatty acyl-CoA reductase</fullName>
        <ecNumber evidence="1">1.2.1.84</ecNumber>
    </recommendedName>
</protein>
<comment type="caution">
    <text evidence="3">The sequence shown here is derived from an EMBL/GenBank/DDBJ whole genome shotgun (WGS) entry which is preliminary data.</text>
</comment>
<dbReference type="EC" id="1.2.1.84" evidence="1"/>
<keyword evidence="1" id="KW-0560">Oxidoreductase</keyword>
<dbReference type="GO" id="GO:0102965">
    <property type="term" value="F:alcohol-forming long-chain fatty acyl-CoA reductase activity"/>
    <property type="evidence" value="ECO:0007669"/>
    <property type="project" value="UniProtKB-EC"/>
</dbReference>
<dbReference type="InterPro" id="IPR036291">
    <property type="entry name" value="NAD(P)-bd_dom_sf"/>
</dbReference>
<evidence type="ECO:0000256" key="1">
    <source>
        <dbReference type="RuleBase" id="RU363097"/>
    </source>
</evidence>
<dbReference type="SUPFAM" id="SSF51735">
    <property type="entry name" value="NAD(P)-binding Rossmann-fold domains"/>
    <property type="match status" value="1"/>
</dbReference>
<dbReference type="Proteomes" id="UP000289738">
    <property type="component" value="Chromosome A08"/>
</dbReference>
<dbReference type="InterPro" id="IPR026055">
    <property type="entry name" value="FAR"/>
</dbReference>
<name>A0A445BWF1_ARAHY</name>
<gene>
    <name evidence="3" type="ORF">Ahy_A08g039479</name>
</gene>
<proteinExistence type="inferred from homology"/>
<feature type="domain" description="Thioester reductase (TE)" evidence="2">
    <location>
        <begin position="7"/>
        <end position="150"/>
    </location>
</feature>
<sequence length="167" mass="19061">MAEFTIFVEKILRVQPNIKRASNPHVALQRLHTELFLSEKVVAVAGDVSLHNFGIKDQILVKEMLEDIEIIVHSTATITFDERYDIAMGTNTMGAYNAINFTKMCPRIEVFLFVSTAYVCGNETKGLIPEEPFRMGQTLKNSLKLDISLEKQLIEEKLRNHSVWVKH</sequence>
<comment type="similarity">
    <text evidence="1">Belongs to the fatty acyl-CoA reductase family.</text>
</comment>